<evidence type="ECO:0000256" key="2">
    <source>
        <dbReference type="SAM" id="Phobius"/>
    </source>
</evidence>
<evidence type="ECO:0000313" key="6">
    <source>
        <dbReference type="Proteomes" id="UP000222788"/>
    </source>
</evidence>
<dbReference type="Pfam" id="PF00722">
    <property type="entry name" value="Glyco_hydro_16"/>
    <property type="match status" value="1"/>
</dbReference>
<evidence type="ECO:0000256" key="3">
    <source>
        <dbReference type="SAM" id="SignalP"/>
    </source>
</evidence>
<feature type="region of interest" description="Disordered" evidence="1">
    <location>
        <begin position="356"/>
        <end position="393"/>
    </location>
</feature>
<feature type="compositionally biased region" description="Basic and acidic residues" evidence="1">
    <location>
        <begin position="316"/>
        <end position="325"/>
    </location>
</feature>
<dbReference type="InterPro" id="IPR013320">
    <property type="entry name" value="ConA-like_dom_sf"/>
</dbReference>
<dbReference type="GO" id="GO:0009277">
    <property type="term" value="C:fungal-type cell wall"/>
    <property type="evidence" value="ECO:0007669"/>
    <property type="project" value="TreeGrafter"/>
</dbReference>
<feature type="domain" description="GH16" evidence="4">
    <location>
        <begin position="46"/>
        <end position="255"/>
    </location>
</feature>
<dbReference type="GO" id="GO:0016757">
    <property type="term" value="F:glycosyltransferase activity"/>
    <property type="evidence" value="ECO:0007669"/>
    <property type="project" value="TreeGrafter"/>
</dbReference>
<dbReference type="EMBL" id="APWK03000035">
    <property type="protein sequence ID" value="PHH53903.1"/>
    <property type="molecule type" value="Genomic_DNA"/>
</dbReference>
<keyword evidence="6" id="KW-1185">Reference proteome</keyword>
<proteinExistence type="predicted"/>
<keyword evidence="3" id="KW-0732">Signal</keyword>
<reference evidence="5 6" key="1">
    <citation type="journal article" date="2013" name="Fungal Biol.">
        <title>Analysis of microsatellite markers in the genome of the plant pathogen Ceratocystis fimbriata.</title>
        <authorList>
            <person name="Simpson M.C."/>
            <person name="Wilken P.M."/>
            <person name="Coetzee M.P."/>
            <person name="Wingfield M.J."/>
            <person name="Wingfield B.D."/>
        </authorList>
    </citation>
    <scope>NUCLEOTIDE SEQUENCE [LARGE SCALE GENOMIC DNA]</scope>
    <source>
        <strain evidence="5 6">CBS 114723</strain>
    </source>
</reference>
<feature type="signal peptide" evidence="3">
    <location>
        <begin position="1"/>
        <end position="19"/>
    </location>
</feature>
<dbReference type="GO" id="GO:0004553">
    <property type="term" value="F:hydrolase activity, hydrolyzing O-glycosyl compounds"/>
    <property type="evidence" value="ECO:0007669"/>
    <property type="project" value="InterPro"/>
</dbReference>
<dbReference type="PANTHER" id="PTHR10963">
    <property type="entry name" value="GLYCOSYL HYDROLASE-RELATED"/>
    <property type="match status" value="1"/>
</dbReference>
<sequence length="422" mass="44736">MHYNNIALAVATLSSTVAAQTVSKCDPTRGDICPLNPAFGKCNKPHSFDFTTVSSTWHEDEAFNSWWLPDDGVAFNKKLLSIDKEKGAQLTIMEKEQAPLIKTKRYIFYGRIDVTLQTAPGQGVVTSVVLEGDTRDEIDWEWIGGETTNVQTNFFSKGVNEFTQGKTHGVNFVTTEGMHTYSIDWTPEKIDFLVDGSVIRTTDPSQADNGRKWPQNPAQLKLGTWIGGKDTMPEGTVTWAGGLADLSKLPFIGYYQKVTITDYCGNKSSAKEYTYSDSSGTQDSIKVVDGEPAPLADTKTNKGSGYTTDIPSFSDNNKDNKDNKDKKISTTLVSTTTYGGDKAISTGTGASFPAGTGSSGSGYDSGSGSGSASSSGSSYGSKSTTTTSSSASTTATSVTAGAASMGISYAVAGLALLGFLVL</sequence>
<dbReference type="Gene3D" id="2.60.120.200">
    <property type="match status" value="1"/>
</dbReference>
<gene>
    <name evidence="5" type="primary">crf1_1</name>
    <name evidence="5" type="ORF">CFIMG_002751RA</name>
</gene>
<feature type="chain" id="PRO_5012632205" evidence="3">
    <location>
        <begin position="20"/>
        <end position="422"/>
    </location>
</feature>
<evidence type="ECO:0000313" key="5">
    <source>
        <dbReference type="EMBL" id="PHH53903.1"/>
    </source>
</evidence>
<keyword evidence="2" id="KW-0472">Membrane</keyword>
<dbReference type="AlphaFoldDB" id="A0A2C5X8E6"/>
<evidence type="ECO:0000256" key="1">
    <source>
        <dbReference type="SAM" id="MobiDB-lite"/>
    </source>
</evidence>
<feature type="region of interest" description="Disordered" evidence="1">
    <location>
        <begin position="272"/>
        <end position="325"/>
    </location>
</feature>
<evidence type="ECO:0000259" key="4">
    <source>
        <dbReference type="PROSITE" id="PS51762"/>
    </source>
</evidence>
<feature type="compositionally biased region" description="Polar residues" evidence="1">
    <location>
        <begin position="301"/>
        <end position="314"/>
    </location>
</feature>
<dbReference type="Proteomes" id="UP000222788">
    <property type="component" value="Unassembled WGS sequence"/>
</dbReference>
<dbReference type="SUPFAM" id="SSF49899">
    <property type="entry name" value="Concanavalin A-like lectins/glucanases"/>
    <property type="match status" value="1"/>
</dbReference>
<feature type="compositionally biased region" description="Polar residues" evidence="1">
    <location>
        <begin position="275"/>
        <end position="284"/>
    </location>
</feature>
<feature type="transmembrane region" description="Helical" evidence="2">
    <location>
        <begin position="398"/>
        <end position="421"/>
    </location>
</feature>
<dbReference type="OrthoDB" id="4781at2759"/>
<dbReference type="InterPro" id="IPR000757">
    <property type="entry name" value="Beta-glucanase-like"/>
</dbReference>
<dbReference type="GO" id="GO:0031505">
    <property type="term" value="P:fungal-type cell wall organization"/>
    <property type="evidence" value="ECO:0007669"/>
    <property type="project" value="TreeGrafter"/>
</dbReference>
<organism evidence="5 6">
    <name type="scientific">Ceratocystis fimbriata CBS 114723</name>
    <dbReference type="NCBI Taxonomy" id="1035309"/>
    <lineage>
        <taxon>Eukaryota</taxon>
        <taxon>Fungi</taxon>
        <taxon>Dikarya</taxon>
        <taxon>Ascomycota</taxon>
        <taxon>Pezizomycotina</taxon>
        <taxon>Sordariomycetes</taxon>
        <taxon>Hypocreomycetidae</taxon>
        <taxon>Microascales</taxon>
        <taxon>Ceratocystidaceae</taxon>
        <taxon>Ceratocystis</taxon>
    </lineage>
</organism>
<dbReference type="GO" id="GO:0005975">
    <property type="term" value="P:carbohydrate metabolic process"/>
    <property type="evidence" value="ECO:0007669"/>
    <property type="project" value="InterPro"/>
</dbReference>
<comment type="caution">
    <text evidence="5">The sequence shown here is derived from an EMBL/GenBank/DDBJ whole genome shotgun (WGS) entry which is preliminary data.</text>
</comment>
<protein>
    <submittedName>
        <fullName evidence="5">Putative glycosidase crf1</fullName>
    </submittedName>
</protein>
<dbReference type="PANTHER" id="PTHR10963:SF68">
    <property type="entry name" value="GLYCOSIDASE CRH1-RELATED"/>
    <property type="match status" value="1"/>
</dbReference>
<reference evidence="5 6" key="2">
    <citation type="journal article" date="2013" name="IMA Fungus">
        <title>IMA Genome-F 1: Ceratocystis fimbriata: Draft nuclear genome sequence for the plant pathogen, Ceratocystis fimbriata.</title>
        <authorList>
            <person name="Wilken P.M."/>
            <person name="Steenkamp E.T."/>
            <person name="Wingfield M.J."/>
            <person name="de Beer Z.W."/>
            <person name="Wingfield B.D."/>
        </authorList>
    </citation>
    <scope>NUCLEOTIDE SEQUENCE [LARGE SCALE GENOMIC DNA]</scope>
    <source>
        <strain evidence="5 6">CBS 114723</strain>
    </source>
</reference>
<dbReference type="InterPro" id="IPR050546">
    <property type="entry name" value="Glycosyl_Hydrlase_16"/>
</dbReference>
<keyword evidence="2" id="KW-0812">Transmembrane</keyword>
<accession>A0A2C5X8E6</accession>
<dbReference type="STRING" id="1035309.A0A2C5X8E6"/>
<dbReference type="PROSITE" id="PS51762">
    <property type="entry name" value="GH16_2"/>
    <property type="match status" value="1"/>
</dbReference>
<keyword evidence="2" id="KW-1133">Transmembrane helix</keyword>
<keyword evidence="5" id="KW-0378">Hydrolase</keyword>
<feature type="compositionally biased region" description="Gly residues" evidence="1">
    <location>
        <begin position="357"/>
        <end position="369"/>
    </location>
</feature>
<name>A0A2C5X8E6_9PEZI</name>
<keyword evidence="5" id="KW-0326">Glycosidase</keyword>
<feature type="compositionally biased region" description="Low complexity" evidence="1">
    <location>
        <begin position="370"/>
        <end position="393"/>
    </location>
</feature>